<keyword evidence="5" id="KW-0808">Transferase</keyword>
<gene>
    <name evidence="5" type="ORF">BWQ96_04866</name>
</gene>
<evidence type="ECO:0000256" key="2">
    <source>
        <dbReference type="ARBA" id="ARBA00023242"/>
    </source>
</evidence>
<dbReference type="Pfam" id="PF00622">
    <property type="entry name" value="SPRY"/>
    <property type="match status" value="1"/>
</dbReference>
<evidence type="ECO:0000313" key="5">
    <source>
        <dbReference type="EMBL" id="PXF45346.1"/>
    </source>
</evidence>
<evidence type="ECO:0000256" key="1">
    <source>
        <dbReference type="ARBA" id="ARBA00004123"/>
    </source>
</evidence>
<dbReference type="InterPro" id="IPR037353">
    <property type="entry name" value="ASH2"/>
</dbReference>
<dbReference type="InterPro" id="IPR001870">
    <property type="entry name" value="B30.2/SPRY"/>
</dbReference>
<dbReference type="GO" id="GO:0000976">
    <property type="term" value="F:transcription cis-regulatory region binding"/>
    <property type="evidence" value="ECO:0007669"/>
    <property type="project" value="TreeGrafter"/>
</dbReference>
<feature type="domain" description="B30.2/SPRY" evidence="4">
    <location>
        <begin position="162"/>
        <end position="357"/>
    </location>
</feature>
<dbReference type="EMBL" id="NBIV01000062">
    <property type="protein sequence ID" value="PXF45346.1"/>
    <property type="molecule type" value="Genomic_DNA"/>
</dbReference>
<feature type="compositionally biased region" description="Polar residues" evidence="3">
    <location>
        <begin position="585"/>
        <end position="594"/>
    </location>
</feature>
<organism evidence="5 6">
    <name type="scientific">Gracilariopsis chorda</name>
    <dbReference type="NCBI Taxonomy" id="448386"/>
    <lineage>
        <taxon>Eukaryota</taxon>
        <taxon>Rhodophyta</taxon>
        <taxon>Florideophyceae</taxon>
        <taxon>Rhodymeniophycidae</taxon>
        <taxon>Gracilariales</taxon>
        <taxon>Gracilariaceae</taxon>
        <taxon>Gracilariopsis</taxon>
    </lineage>
</organism>
<feature type="compositionally biased region" description="Basic and acidic residues" evidence="3">
    <location>
        <begin position="370"/>
        <end position="385"/>
    </location>
</feature>
<dbReference type="CDD" id="cd12872">
    <property type="entry name" value="SPRY_Ash2"/>
    <property type="match status" value="1"/>
</dbReference>
<dbReference type="PROSITE" id="PS50188">
    <property type="entry name" value="B302_SPRY"/>
    <property type="match status" value="1"/>
</dbReference>
<feature type="compositionally biased region" description="Pro residues" evidence="3">
    <location>
        <begin position="8"/>
        <end position="25"/>
    </location>
</feature>
<dbReference type="STRING" id="448386.A0A2V3IT97"/>
<dbReference type="GO" id="GO:0008168">
    <property type="term" value="F:methyltransferase activity"/>
    <property type="evidence" value="ECO:0007669"/>
    <property type="project" value="UniProtKB-KW"/>
</dbReference>
<protein>
    <submittedName>
        <fullName evidence="5">Set1/Ash2 histone methyltransferase complex subunit ASH2</fullName>
    </submittedName>
</protein>
<dbReference type="OrthoDB" id="21243at2759"/>
<keyword evidence="2" id="KW-0539">Nucleus</keyword>
<dbReference type="Gene3D" id="2.60.120.920">
    <property type="match status" value="1"/>
</dbReference>
<evidence type="ECO:0000259" key="4">
    <source>
        <dbReference type="PROSITE" id="PS50188"/>
    </source>
</evidence>
<dbReference type="GO" id="GO:0032259">
    <property type="term" value="P:methylation"/>
    <property type="evidence" value="ECO:0007669"/>
    <property type="project" value="UniProtKB-KW"/>
</dbReference>
<dbReference type="InterPro" id="IPR013320">
    <property type="entry name" value="ConA-like_dom_sf"/>
</dbReference>
<reference evidence="5 6" key="1">
    <citation type="journal article" date="2018" name="Mol. Biol. Evol.">
        <title>Analysis of the draft genome of the red seaweed Gracilariopsis chorda provides insights into genome size evolution in Rhodophyta.</title>
        <authorList>
            <person name="Lee J."/>
            <person name="Yang E.C."/>
            <person name="Graf L."/>
            <person name="Yang J.H."/>
            <person name="Qiu H."/>
            <person name="Zel Zion U."/>
            <person name="Chan C.X."/>
            <person name="Stephens T.G."/>
            <person name="Weber A.P.M."/>
            <person name="Boo G.H."/>
            <person name="Boo S.M."/>
            <person name="Kim K.M."/>
            <person name="Shin Y."/>
            <person name="Jung M."/>
            <person name="Lee S.J."/>
            <person name="Yim H.S."/>
            <person name="Lee J.H."/>
            <person name="Bhattacharya D."/>
            <person name="Yoon H.S."/>
        </authorList>
    </citation>
    <scope>NUCLEOTIDE SEQUENCE [LARGE SCALE GENOMIC DNA]</scope>
    <source>
        <strain evidence="5 6">SKKU-2015</strain>
        <tissue evidence="5">Whole body</tissue>
    </source>
</reference>
<evidence type="ECO:0000313" key="6">
    <source>
        <dbReference type="Proteomes" id="UP000247409"/>
    </source>
</evidence>
<dbReference type="PANTHER" id="PTHR10598">
    <property type="entry name" value="SET1/ASH2 HISTONE METHYLTRANSFERASE COMPLEX SUBUNIT ASH2"/>
    <property type="match status" value="1"/>
</dbReference>
<feature type="compositionally biased region" description="Polar residues" evidence="3">
    <location>
        <begin position="517"/>
        <end position="526"/>
    </location>
</feature>
<dbReference type="SMART" id="SM00449">
    <property type="entry name" value="SPRY"/>
    <property type="match status" value="1"/>
</dbReference>
<feature type="compositionally biased region" description="Low complexity" evidence="3">
    <location>
        <begin position="501"/>
        <end position="516"/>
    </location>
</feature>
<proteinExistence type="predicted"/>
<dbReference type="InterPro" id="IPR043136">
    <property type="entry name" value="B30.2/SPRY_sf"/>
</dbReference>
<feature type="compositionally biased region" description="Polar residues" evidence="3">
    <location>
        <begin position="387"/>
        <end position="396"/>
    </location>
</feature>
<feature type="compositionally biased region" description="Low complexity" evidence="3">
    <location>
        <begin position="26"/>
        <end position="44"/>
    </location>
</feature>
<dbReference type="AlphaFoldDB" id="A0A2V3IT97"/>
<keyword evidence="6" id="KW-1185">Reference proteome</keyword>
<dbReference type="InterPro" id="IPR003877">
    <property type="entry name" value="SPRY_dom"/>
</dbReference>
<feature type="region of interest" description="Disordered" evidence="3">
    <location>
        <begin position="370"/>
        <end position="397"/>
    </location>
</feature>
<dbReference type="PANTHER" id="PTHR10598:SF0">
    <property type="entry name" value="SET1_ASH2 HISTONE METHYLTRANSFERASE COMPLEX SUBUNIT ASH2"/>
    <property type="match status" value="1"/>
</dbReference>
<evidence type="ECO:0000256" key="3">
    <source>
        <dbReference type="SAM" id="MobiDB-lite"/>
    </source>
</evidence>
<feature type="compositionally biased region" description="Polar residues" evidence="3">
    <location>
        <begin position="486"/>
        <end position="496"/>
    </location>
</feature>
<dbReference type="Proteomes" id="UP000247409">
    <property type="component" value="Unassembled WGS sequence"/>
</dbReference>
<keyword evidence="5" id="KW-0489">Methyltransferase</keyword>
<dbReference type="SUPFAM" id="SSF49899">
    <property type="entry name" value="Concanavalin A-like lectins/glucanases"/>
    <property type="match status" value="1"/>
</dbReference>
<dbReference type="GO" id="GO:0048188">
    <property type="term" value="C:Set1C/COMPASS complex"/>
    <property type="evidence" value="ECO:0007669"/>
    <property type="project" value="InterPro"/>
</dbReference>
<feature type="compositionally biased region" description="Basic and acidic residues" evidence="3">
    <location>
        <begin position="563"/>
        <end position="576"/>
    </location>
</feature>
<name>A0A2V3IT97_9FLOR</name>
<comment type="caution">
    <text evidence="5">The sequence shown here is derived from an EMBL/GenBank/DDBJ whole genome shotgun (WGS) entry which is preliminary data.</text>
</comment>
<sequence>MPMRNPAPELPPPPPPPPAELPPAPASSRQSPVPTRSSSPSTEPEAPPPAPTAQKRRHNNQSDKPPLQKRPRRPTGDDIVRAACSTLTARNPQHNRFSFEQIADVLKEKKQKNWKTHLQRTLRRGTVLIRVPDLPQELYTLKDSNSISVKPNKRDAVERKKDLSDDDVKLSEEALCRATVPSEWTTEAFKPLRLSIFDKSPAIRFIGPPQHNIVCGHKGYRMVRATSPVCEGDWYFEAKMLPYNGDGAVRLGWSQRRSDPETPVGFDIYGFGYRNRTGEFVHAARLKPYGEPFGDGDVIGCRIQLPTLTDDQKQRIKETDDKWLHHRFINLLQGQPPPDSAIDIHGQVFVHFYKNGRHLGIPAFFTEKDSKDSRSARKAAAEKRPNPQLNVKTTSSTKREVRAGYFYPSIALYGSAVVQANFGPNFSFPLPEGTKPMCEAARDAPPPKPIEQETKEAQLVQDNIQPEKKPLPAETGAAEMKGHQPVQESSNANAVQAQLDAQPVQEPVQEQSEVASATDNPASGNNAVDGARGVGGSATGENDVEMEDTAGVIIVNDVNVEAHANDDPDSQEKEQAPVKNDAPLKTNTDVSANESPPDLEVAERTKAAM</sequence>
<feature type="region of interest" description="Disordered" evidence="3">
    <location>
        <begin position="1"/>
        <end position="76"/>
    </location>
</feature>
<comment type="subcellular location">
    <subcellularLocation>
        <location evidence="1">Nucleus</location>
    </subcellularLocation>
</comment>
<accession>A0A2V3IT97</accession>
<feature type="region of interest" description="Disordered" evidence="3">
    <location>
        <begin position="461"/>
        <end position="609"/>
    </location>
</feature>